<name>A0ABU9CKA4_9BURK</name>
<proteinExistence type="predicted"/>
<evidence type="ECO:0000313" key="1">
    <source>
        <dbReference type="EMBL" id="MEK8052271.1"/>
    </source>
</evidence>
<dbReference type="EMBL" id="JBBUTH010000009">
    <property type="protein sequence ID" value="MEK8052271.1"/>
    <property type="molecule type" value="Genomic_DNA"/>
</dbReference>
<protein>
    <submittedName>
        <fullName evidence="1">DUF4936 family protein</fullName>
    </submittedName>
</protein>
<sequence length="88" mass="9800">MRLYVYYRVPEPALPGVLSQVRAMQARLVETHPGLRAEVLRRPELREGQVTLMETYAGAVDQAFVSALDAAAATLPQPRHTERFVPLG</sequence>
<dbReference type="RefSeq" id="WP_341411986.1">
    <property type="nucleotide sequence ID" value="NZ_JBBUTH010000009.1"/>
</dbReference>
<gene>
    <name evidence="1" type="ORF">AACH10_18615</name>
</gene>
<keyword evidence="2" id="KW-1185">Reference proteome</keyword>
<dbReference type="Proteomes" id="UP001365405">
    <property type="component" value="Unassembled WGS sequence"/>
</dbReference>
<organism evidence="1 2">
    <name type="scientific">Pseudaquabacterium inlustre</name>
    <dbReference type="NCBI Taxonomy" id="2984192"/>
    <lineage>
        <taxon>Bacteria</taxon>
        <taxon>Pseudomonadati</taxon>
        <taxon>Pseudomonadota</taxon>
        <taxon>Betaproteobacteria</taxon>
        <taxon>Burkholderiales</taxon>
        <taxon>Sphaerotilaceae</taxon>
        <taxon>Pseudaquabacterium</taxon>
    </lineage>
</organism>
<comment type="caution">
    <text evidence="1">The sequence shown here is derived from an EMBL/GenBank/DDBJ whole genome shotgun (WGS) entry which is preliminary data.</text>
</comment>
<reference evidence="1 2" key="1">
    <citation type="submission" date="2024-04" db="EMBL/GenBank/DDBJ databases">
        <title>Novel species of the genus Ideonella isolated from streams.</title>
        <authorList>
            <person name="Lu H."/>
        </authorList>
    </citation>
    <scope>NUCLEOTIDE SEQUENCE [LARGE SCALE GENOMIC DNA]</scope>
    <source>
        <strain evidence="1 2">DXS22W</strain>
    </source>
</reference>
<evidence type="ECO:0000313" key="2">
    <source>
        <dbReference type="Proteomes" id="UP001365405"/>
    </source>
</evidence>
<dbReference type="InterPro" id="IPR032556">
    <property type="entry name" value="DUF4936"/>
</dbReference>
<accession>A0ABU9CKA4</accession>
<dbReference type="Pfam" id="PF16290">
    <property type="entry name" value="DUF4936"/>
    <property type="match status" value="1"/>
</dbReference>